<dbReference type="Proteomes" id="UP001162480">
    <property type="component" value="Chromosome 9"/>
</dbReference>
<name>A0AA36B496_OCTVU</name>
<evidence type="ECO:0000313" key="1">
    <source>
        <dbReference type="EMBL" id="CAI9727635.1"/>
    </source>
</evidence>
<dbReference type="AlphaFoldDB" id="A0AA36B496"/>
<evidence type="ECO:0000313" key="2">
    <source>
        <dbReference type="Proteomes" id="UP001162480"/>
    </source>
</evidence>
<proteinExistence type="predicted"/>
<gene>
    <name evidence="1" type="ORF">OCTVUL_1B009817</name>
</gene>
<accession>A0AA36B496</accession>
<reference evidence="1" key="1">
    <citation type="submission" date="2023-08" db="EMBL/GenBank/DDBJ databases">
        <authorList>
            <person name="Alioto T."/>
            <person name="Alioto T."/>
            <person name="Gomez Garrido J."/>
        </authorList>
    </citation>
    <scope>NUCLEOTIDE SEQUENCE</scope>
</reference>
<protein>
    <submittedName>
        <fullName evidence="1">Uncharacterized protein</fullName>
    </submittedName>
</protein>
<keyword evidence="2" id="KW-1185">Reference proteome</keyword>
<dbReference type="EMBL" id="OX597822">
    <property type="protein sequence ID" value="CAI9727635.1"/>
    <property type="molecule type" value="Genomic_DNA"/>
</dbReference>
<sequence>MGIVNDKTGQGQKEIHISSKMSRIYLPKISKVSTPVFHRSCTNYSKIFGPYPPKELTKVPSDKIKIPPRINPLKPLTPKKRINMHWETYDQHWQNEHRSLRMRQKEHTRYHNAWEKPFYGQPAEKEAYRKHIRDVLKAQMADRDRIQRKVFQERKSESDSAIEYDQKCWQEDLEKSREKISYLIQFRDQNKQLMEQKWRRARDQQNSEKQQERDLLRYNPINWSGTLS</sequence>
<organism evidence="1 2">
    <name type="scientific">Octopus vulgaris</name>
    <name type="common">Common octopus</name>
    <dbReference type="NCBI Taxonomy" id="6645"/>
    <lineage>
        <taxon>Eukaryota</taxon>
        <taxon>Metazoa</taxon>
        <taxon>Spiralia</taxon>
        <taxon>Lophotrochozoa</taxon>
        <taxon>Mollusca</taxon>
        <taxon>Cephalopoda</taxon>
        <taxon>Coleoidea</taxon>
        <taxon>Octopodiformes</taxon>
        <taxon>Octopoda</taxon>
        <taxon>Incirrata</taxon>
        <taxon>Octopodidae</taxon>
        <taxon>Octopus</taxon>
    </lineage>
</organism>